<comment type="function">
    <text evidence="7">Catalyzes the transfer of the enolpyruvyl moiety of phosphoenolpyruvate (PEP) to the 5-hydroxyl of shikimate-3-phosphate (S3P) to produce enolpyruvyl shikimate-3-phosphate and inorganic phosphate.</text>
</comment>
<comment type="similarity">
    <text evidence="2 7">Belongs to the EPSP synthase family.</text>
</comment>
<dbReference type="InterPro" id="IPR036968">
    <property type="entry name" value="Enolpyruvate_Tfrase_sf"/>
</dbReference>
<protein>
    <recommendedName>
        <fullName evidence="7">3-phosphoshikimate 1-carboxyvinyltransferase</fullName>
        <ecNumber evidence="7">2.5.1.19</ecNumber>
    </recommendedName>
    <alternativeName>
        <fullName evidence="7">5-enolpyruvylshikimate-3-phosphate synthase</fullName>
        <shortName evidence="7">EPSP synthase</shortName>
        <shortName evidence="7">EPSPS</shortName>
    </alternativeName>
</protein>
<comment type="subunit">
    <text evidence="7">Monomer.</text>
</comment>
<evidence type="ECO:0000313" key="10">
    <source>
        <dbReference type="Proteomes" id="UP000070617"/>
    </source>
</evidence>
<accession>A0A133NDK7</accession>
<dbReference type="InterPro" id="IPR001986">
    <property type="entry name" value="Enolpyruvate_Tfrase_dom"/>
</dbReference>
<dbReference type="GO" id="GO:0009073">
    <property type="term" value="P:aromatic amino acid family biosynthetic process"/>
    <property type="evidence" value="ECO:0007669"/>
    <property type="project" value="UniProtKB-KW"/>
</dbReference>
<sequence>MKLWSTHLKGKVKIPSSKSYCHRYIIAASFAKKESVLDNVSMSDDIKSTLEIVKKLGAKIEQKNQTFIIQKKSICDKKEPLYFFCSESASTLRFLIPISITNPRKVFFYGKHNLPKRPLSPFFPILEASHVSFQTKGEKDLCIQLDGQLQSGKYEIAGNVSSQFITALLFALPLLEGDSEISILGNLESRAYIEMTLDVLEKFQIQIFRTKNTFYIPGNQIYQSYSTSIEGDYSQAAFFLVANSLGNQIQIQGLSQESKQADYEILSMIKKLETKKEDEILVLDGSQCPDIVPILSLRAALTPGKTMIQNIERLKIKECDRLHATAEILNQLGAKVIEHTASLEFDGVSHLIGNSVSSFGDHRMAMMIAIASSCCQGEIILDDGNCVSKSYPNFWEDFKQLGGNYELG</sequence>
<keyword evidence="5 7" id="KW-0057">Aromatic amino acid biosynthesis</keyword>
<feature type="binding site" evidence="7">
    <location>
        <position position="19"/>
    </location>
    <ligand>
        <name>3-phosphoshikimate</name>
        <dbReference type="ChEBI" id="CHEBI:145989"/>
    </ligand>
</feature>
<dbReference type="AlphaFoldDB" id="A0A133NDK7"/>
<dbReference type="PANTHER" id="PTHR21090">
    <property type="entry name" value="AROM/DEHYDROQUINATE SYNTHASE"/>
    <property type="match status" value="1"/>
</dbReference>
<dbReference type="PATRIC" id="fig|134605.3.peg.1025"/>
<dbReference type="HAMAP" id="MF_00210">
    <property type="entry name" value="EPSP_synth"/>
    <property type="match status" value="1"/>
</dbReference>
<comment type="caution">
    <text evidence="9">The sequence shown here is derived from an EMBL/GenBank/DDBJ whole genome shotgun (WGS) entry which is preliminary data.</text>
</comment>
<feature type="binding site" evidence="7">
    <location>
        <position position="117"/>
    </location>
    <ligand>
        <name>phosphoenolpyruvate</name>
        <dbReference type="ChEBI" id="CHEBI:58702"/>
    </ligand>
</feature>
<dbReference type="InterPro" id="IPR006264">
    <property type="entry name" value="EPSP_synthase"/>
</dbReference>
<evidence type="ECO:0000259" key="8">
    <source>
        <dbReference type="Pfam" id="PF00275"/>
    </source>
</evidence>
<feature type="binding site" evidence="7">
    <location>
        <position position="321"/>
    </location>
    <ligand>
        <name>phosphoenolpyruvate</name>
        <dbReference type="ChEBI" id="CHEBI:58702"/>
    </ligand>
</feature>
<feature type="domain" description="Enolpyruvate transferase" evidence="8">
    <location>
        <begin position="6"/>
        <end position="397"/>
    </location>
</feature>
<dbReference type="RefSeq" id="WP_060793663.1">
    <property type="nucleotide sequence ID" value="NZ_KQ956540.1"/>
</dbReference>
<gene>
    <name evidence="7" type="primary">aroA</name>
    <name evidence="9" type="ORF">HMPREF3206_01032</name>
</gene>
<feature type="binding site" evidence="7">
    <location>
        <position position="161"/>
    </location>
    <ligand>
        <name>3-phosphoshikimate</name>
        <dbReference type="ChEBI" id="CHEBI:145989"/>
    </ligand>
</feature>
<comment type="subcellular location">
    <subcellularLocation>
        <location evidence="7">Cytoplasm</location>
    </subcellularLocation>
</comment>
<evidence type="ECO:0000313" key="9">
    <source>
        <dbReference type="EMBL" id="KXA14347.1"/>
    </source>
</evidence>
<feature type="active site" description="Proton acceptor" evidence="7">
    <location>
        <position position="290"/>
    </location>
</feature>
<dbReference type="STRING" id="134605.HMPREF3206_01032"/>
<dbReference type="NCBIfam" id="TIGR01356">
    <property type="entry name" value="aroA"/>
    <property type="match status" value="1"/>
</dbReference>
<dbReference type="Gene3D" id="3.65.10.10">
    <property type="entry name" value="Enolpyruvate transferase domain"/>
    <property type="match status" value="2"/>
</dbReference>
<dbReference type="PANTHER" id="PTHR21090:SF5">
    <property type="entry name" value="PENTAFUNCTIONAL AROM POLYPEPTIDE"/>
    <property type="match status" value="1"/>
</dbReference>
<dbReference type="CDD" id="cd01556">
    <property type="entry name" value="EPSP_synthase"/>
    <property type="match status" value="1"/>
</dbReference>
<dbReference type="EMBL" id="LRPX01000047">
    <property type="protein sequence ID" value="KXA14347.1"/>
    <property type="molecule type" value="Genomic_DNA"/>
</dbReference>
<feature type="binding site" evidence="7">
    <location>
        <position position="163"/>
    </location>
    <ligand>
        <name>phosphoenolpyruvate</name>
        <dbReference type="ChEBI" id="CHEBI:58702"/>
    </ligand>
</feature>
<evidence type="ECO:0000256" key="3">
    <source>
        <dbReference type="ARBA" id="ARBA00022605"/>
    </source>
</evidence>
<comment type="caution">
    <text evidence="7">Lacks conserved residue(s) required for the propagation of feature annotation.</text>
</comment>
<feature type="binding site" evidence="7">
    <location>
        <position position="162"/>
    </location>
    <ligand>
        <name>3-phosphoshikimate</name>
        <dbReference type="ChEBI" id="CHEBI:145989"/>
    </ligand>
</feature>
<feature type="binding site" evidence="7">
    <location>
        <position position="290"/>
    </location>
    <ligand>
        <name>3-phosphoshikimate</name>
        <dbReference type="ChEBI" id="CHEBI:145989"/>
    </ligand>
</feature>
<evidence type="ECO:0000256" key="5">
    <source>
        <dbReference type="ARBA" id="ARBA00023141"/>
    </source>
</evidence>
<dbReference type="UniPathway" id="UPA00053">
    <property type="reaction ID" value="UER00089"/>
</dbReference>
<feature type="binding site" evidence="7">
    <location>
        <position position="317"/>
    </location>
    <ligand>
        <name>3-phosphoshikimate</name>
        <dbReference type="ChEBI" id="CHEBI:145989"/>
    </ligand>
</feature>
<evidence type="ECO:0000256" key="4">
    <source>
        <dbReference type="ARBA" id="ARBA00022679"/>
    </source>
</evidence>
<keyword evidence="7" id="KW-0963">Cytoplasm</keyword>
<organism evidence="9 10">
    <name type="scientific">Fusobacterium equinum</name>
    <dbReference type="NCBI Taxonomy" id="134605"/>
    <lineage>
        <taxon>Bacteria</taxon>
        <taxon>Fusobacteriati</taxon>
        <taxon>Fusobacteriota</taxon>
        <taxon>Fusobacteriia</taxon>
        <taxon>Fusobacteriales</taxon>
        <taxon>Fusobacteriaceae</taxon>
        <taxon>Fusobacterium</taxon>
    </lineage>
</organism>
<feature type="binding site" evidence="7">
    <location>
        <position position="163"/>
    </location>
    <ligand>
        <name>3-phosphoshikimate</name>
        <dbReference type="ChEBI" id="CHEBI:145989"/>
    </ligand>
</feature>
<comment type="pathway">
    <text evidence="1 7">Metabolic intermediate biosynthesis; chorismate biosynthesis; chorismate from D-erythrose 4-phosphate and phosphoenolpyruvate: step 6/7.</text>
</comment>
<dbReference type="InterPro" id="IPR013792">
    <property type="entry name" value="RNA3'P_cycl/enolpyr_Trfase_a/b"/>
</dbReference>
<dbReference type="SUPFAM" id="SSF55205">
    <property type="entry name" value="EPT/RTPC-like"/>
    <property type="match status" value="1"/>
</dbReference>
<proteinExistence type="inferred from homology"/>
<comment type="catalytic activity">
    <reaction evidence="6">
        <text>3-phosphoshikimate + phosphoenolpyruvate = 5-O-(1-carboxyvinyl)-3-phosphoshikimate + phosphate</text>
        <dbReference type="Rhea" id="RHEA:21256"/>
        <dbReference type="ChEBI" id="CHEBI:43474"/>
        <dbReference type="ChEBI" id="CHEBI:57701"/>
        <dbReference type="ChEBI" id="CHEBI:58702"/>
        <dbReference type="ChEBI" id="CHEBI:145989"/>
        <dbReference type="EC" id="2.5.1.19"/>
    </reaction>
    <physiologicalReaction direction="left-to-right" evidence="6">
        <dbReference type="Rhea" id="RHEA:21257"/>
    </physiologicalReaction>
</comment>
<dbReference type="Pfam" id="PF00275">
    <property type="entry name" value="EPSP_synthase"/>
    <property type="match status" value="1"/>
</dbReference>
<dbReference type="PROSITE" id="PS00885">
    <property type="entry name" value="EPSP_SYNTHASE_2"/>
    <property type="match status" value="1"/>
</dbReference>
<dbReference type="GO" id="GO:0003866">
    <property type="term" value="F:3-phosphoshikimate 1-carboxyvinyltransferase activity"/>
    <property type="evidence" value="ECO:0007669"/>
    <property type="project" value="UniProtKB-UniRule"/>
</dbReference>
<keyword evidence="10" id="KW-1185">Reference proteome</keyword>
<name>A0A133NDK7_9FUSO</name>
<evidence type="ECO:0000256" key="6">
    <source>
        <dbReference type="ARBA" id="ARBA00044633"/>
    </source>
</evidence>
<evidence type="ECO:0000256" key="7">
    <source>
        <dbReference type="HAMAP-Rule" id="MF_00210"/>
    </source>
</evidence>
<dbReference type="GO" id="GO:0009423">
    <property type="term" value="P:chorismate biosynthetic process"/>
    <property type="evidence" value="ECO:0007669"/>
    <property type="project" value="UniProtKB-UniRule"/>
</dbReference>
<dbReference type="GO" id="GO:0005737">
    <property type="term" value="C:cytoplasm"/>
    <property type="evidence" value="ECO:0007669"/>
    <property type="project" value="UniProtKB-SubCell"/>
</dbReference>
<feature type="binding site" evidence="7">
    <location>
        <position position="18"/>
    </location>
    <ligand>
        <name>phosphoenolpyruvate</name>
        <dbReference type="ChEBI" id="CHEBI:58702"/>
    </ligand>
</feature>
<feature type="binding site" evidence="7">
    <location>
        <position position="189"/>
    </location>
    <ligand>
        <name>3-phosphoshikimate</name>
        <dbReference type="ChEBI" id="CHEBI:145989"/>
    </ligand>
</feature>
<evidence type="ECO:0000256" key="1">
    <source>
        <dbReference type="ARBA" id="ARBA00004811"/>
    </source>
</evidence>
<dbReference type="GO" id="GO:0008652">
    <property type="term" value="P:amino acid biosynthetic process"/>
    <property type="evidence" value="ECO:0007669"/>
    <property type="project" value="UniProtKB-KW"/>
</dbReference>
<evidence type="ECO:0000256" key="2">
    <source>
        <dbReference type="ARBA" id="ARBA00009948"/>
    </source>
</evidence>
<dbReference type="PIRSF" id="PIRSF000505">
    <property type="entry name" value="EPSPS"/>
    <property type="match status" value="1"/>
</dbReference>
<feature type="binding site" evidence="7">
    <location>
        <position position="23"/>
    </location>
    <ligand>
        <name>3-phosphoshikimate</name>
        <dbReference type="ChEBI" id="CHEBI:145989"/>
    </ligand>
</feature>
<dbReference type="EC" id="2.5.1.19" evidence="7"/>
<feature type="binding site" evidence="7">
    <location>
        <position position="363"/>
    </location>
    <ligand>
        <name>phosphoenolpyruvate</name>
        <dbReference type="ChEBI" id="CHEBI:58702"/>
    </ligand>
</feature>
<keyword evidence="3 7" id="KW-0028">Amino-acid biosynthesis</keyword>
<reference evidence="10" key="1">
    <citation type="submission" date="2016-01" db="EMBL/GenBank/DDBJ databases">
        <authorList>
            <person name="Mitreva M."/>
            <person name="Pepin K.H."/>
            <person name="Mihindukulasuriya K.A."/>
            <person name="Fulton R."/>
            <person name="Fronick C."/>
            <person name="O'Laughlin M."/>
            <person name="Miner T."/>
            <person name="Herter B."/>
            <person name="Rosa B.A."/>
            <person name="Cordes M."/>
            <person name="Tomlinson C."/>
            <person name="Wollam A."/>
            <person name="Palsikar V.B."/>
            <person name="Mardis E.R."/>
            <person name="Wilson R.K."/>
        </authorList>
    </citation>
    <scope>NUCLEOTIDE SEQUENCE [LARGE SCALE GENOMIC DNA]</scope>
    <source>
        <strain evidence="10">CMW8396</strain>
    </source>
</reference>
<feature type="binding site" evidence="7">
    <location>
        <position position="18"/>
    </location>
    <ligand>
        <name>3-phosphoshikimate</name>
        <dbReference type="ChEBI" id="CHEBI:145989"/>
    </ligand>
</feature>
<dbReference type="InterPro" id="IPR023193">
    <property type="entry name" value="EPSP_synthase_CS"/>
</dbReference>
<dbReference type="Proteomes" id="UP000070617">
    <property type="component" value="Unassembled WGS sequence"/>
</dbReference>
<feature type="binding site" evidence="7">
    <location>
        <position position="389"/>
    </location>
    <ligand>
        <name>phosphoenolpyruvate</name>
        <dbReference type="ChEBI" id="CHEBI:58702"/>
    </ligand>
</feature>
<keyword evidence="4 7" id="KW-0808">Transferase</keyword>